<dbReference type="GO" id="GO:0051213">
    <property type="term" value="F:dioxygenase activity"/>
    <property type="evidence" value="ECO:0007669"/>
    <property type="project" value="UniProtKB-KW"/>
</dbReference>
<dbReference type="PANTHER" id="PTHR11060:SF0">
    <property type="entry name" value="PROTEIN MEMO1"/>
    <property type="match status" value="1"/>
</dbReference>
<evidence type="ECO:0000256" key="1">
    <source>
        <dbReference type="ARBA" id="ARBA00006315"/>
    </source>
</evidence>
<keyword evidence="2" id="KW-0223">Dioxygenase</keyword>
<dbReference type="InterPro" id="IPR002737">
    <property type="entry name" value="MEMO1_fam"/>
</dbReference>
<organism evidence="2 3">
    <name type="scientific">Labilithrix luteola</name>
    <dbReference type="NCBI Taxonomy" id="1391654"/>
    <lineage>
        <taxon>Bacteria</taxon>
        <taxon>Pseudomonadati</taxon>
        <taxon>Myxococcota</taxon>
        <taxon>Polyangia</taxon>
        <taxon>Polyangiales</taxon>
        <taxon>Labilitrichaceae</taxon>
        <taxon>Labilithrix</taxon>
    </lineage>
</organism>
<gene>
    <name evidence="2" type="ORF">AKJ09_00589</name>
</gene>
<dbReference type="STRING" id="1391654.AKJ09_00589"/>
<dbReference type="Gene3D" id="3.40.830.10">
    <property type="entry name" value="LigB-like"/>
    <property type="match status" value="1"/>
</dbReference>
<keyword evidence="2" id="KW-0560">Oxidoreductase</keyword>
<evidence type="ECO:0000313" key="2">
    <source>
        <dbReference type="EMBL" id="AKU93925.1"/>
    </source>
</evidence>
<dbReference type="Proteomes" id="UP000064967">
    <property type="component" value="Chromosome"/>
</dbReference>
<proteinExistence type="inferred from homology"/>
<dbReference type="AlphaFoldDB" id="A0A0K1PK71"/>
<dbReference type="KEGG" id="llu:AKJ09_00589"/>
<evidence type="ECO:0000313" key="3">
    <source>
        <dbReference type="Proteomes" id="UP000064967"/>
    </source>
</evidence>
<dbReference type="EMBL" id="CP012333">
    <property type="protein sequence ID" value="AKU93925.1"/>
    <property type="molecule type" value="Genomic_DNA"/>
</dbReference>
<dbReference type="PANTHER" id="PTHR11060">
    <property type="entry name" value="PROTEIN MEMO1"/>
    <property type="match status" value="1"/>
</dbReference>
<sequence>MFYPGSSAELARLVDHLVSDASRERAGLARMPKAIIAPHAGYIYSGPTAAQAFARLLPLASKLSRVVVLGPAHFEFVEGVVSPDAEELVTPLGRVSVDRRALAHAATVKPDARAHAMEHSVEVELPFVQRLLPNAKVVPLVVGRAAPDDVADVLEALWGGAETVIVVSSDLSHYLPYDVGRARDRHTVSRILALDAGLDGDEACGAAGINGLLRVARRKGMRAELVDLSSSGDTAGPRDDVVGYGAFAFFEDAP</sequence>
<accession>A0A0K1PK71</accession>
<keyword evidence="3" id="KW-1185">Reference proteome</keyword>
<comment type="similarity">
    <text evidence="1">Belongs to the MEMO1 family.</text>
</comment>
<dbReference type="CDD" id="cd07361">
    <property type="entry name" value="MEMO_like"/>
    <property type="match status" value="1"/>
</dbReference>
<protein>
    <submittedName>
        <fullName evidence="2">Putative dioxygenase</fullName>
    </submittedName>
</protein>
<dbReference type="NCBIfam" id="TIGR04336">
    <property type="entry name" value="AmmeMemoSam_B"/>
    <property type="match status" value="1"/>
</dbReference>
<reference evidence="2 3" key="1">
    <citation type="submission" date="2015-08" db="EMBL/GenBank/DDBJ databases">
        <authorList>
            <person name="Babu N.S."/>
            <person name="Beckwith C.J."/>
            <person name="Beseler K.G."/>
            <person name="Brison A."/>
            <person name="Carone J.V."/>
            <person name="Caskin T.P."/>
            <person name="Diamond M."/>
            <person name="Durham M.E."/>
            <person name="Foxe J.M."/>
            <person name="Go M."/>
            <person name="Henderson B.A."/>
            <person name="Jones I.B."/>
            <person name="McGettigan J.A."/>
            <person name="Micheletti S.J."/>
            <person name="Nasrallah M.E."/>
            <person name="Ortiz D."/>
            <person name="Piller C.R."/>
            <person name="Privatt S.R."/>
            <person name="Schneider S.L."/>
            <person name="Sharp S."/>
            <person name="Smith T.C."/>
            <person name="Stanton J.D."/>
            <person name="Ullery H.E."/>
            <person name="Wilson R.J."/>
            <person name="Serrano M.G."/>
            <person name="Buck G."/>
            <person name="Lee V."/>
            <person name="Wang Y."/>
            <person name="Carvalho R."/>
            <person name="Voegtly L."/>
            <person name="Shi R."/>
            <person name="Duckworth R."/>
            <person name="Johnson A."/>
            <person name="Loviza R."/>
            <person name="Walstead R."/>
            <person name="Shah Z."/>
            <person name="Kiflezghi M."/>
            <person name="Wade K."/>
            <person name="Ball S.L."/>
            <person name="Bradley K.W."/>
            <person name="Asai D.J."/>
            <person name="Bowman C.A."/>
            <person name="Russell D.A."/>
            <person name="Pope W.H."/>
            <person name="Jacobs-Sera D."/>
            <person name="Hendrix R.W."/>
            <person name="Hatfull G.F."/>
        </authorList>
    </citation>
    <scope>NUCLEOTIDE SEQUENCE [LARGE SCALE GENOMIC DNA]</scope>
    <source>
        <strain evidence="2 3">DSM 27648</strain>
    </source>
</reference>
<name>A0A0K1PK71_9BACT</name>
<dbReference type="Pfam" id="PF01875">
    <property type="entry name" value="Memo"/>
    <property type="match status" value="1"/>
</dbReference>